<dbReference type="InterPro" id="IPR004206">
    <property type="entry name" value="mRNA_triPase_Cet1"/>
</dbReference>
<organism evidence="11 12">
    <name type="scientific">Leishmania enriettii</name>
    <dbReference type="NCBI Taxonomy" id="5663"/>
    <lineage>
        <taxon>Eukaryota</taxon>
        <taxon>Discoba</taxon>
        <taxon>Euglenozoa</taxon>
        <taxon>Kinetoplastea</taxon>
        <taxon>Metakinetoplastina</taxon>
        <taxon>Trypanosomatida</taxon>
        <taxon>Trypanosomatidae</taxon>
        <taxon>Leishmaniinae</taxon>
        <taxon>Leishmania</taxon>
    </lineage>
</organism>
<feature type="compositionally biased region" description="Low complexity" evidence="9">
    <location>
        <begin position="11"/>
        <end position="21"/>
    </location>
</feature>
<dbReference type="SUPFAM" id="SSF55154">
    <property type="entry name" value="CYTH-like phosphatases"/>
    <property type="match status" value="1"/>
</dbReference>
<dbReference type="EMBL" id="JAFHKP010000025">
    <property type="protein sequence ID" value="KAG5477616.1"/>
    <property type="molecule type" value="Genomic_DNA"/>
</dbReference>
<dbReference type="Gene3D" id="3.20.100.10">
    <property type="entry name" value="mRNA triphosphatase Cet1-like"/>
    <property type="match status" value="1"/>
</dbReference>
<evidence type="ECO:0000256" key="9">
    <source>
        <dbReference type="SAM" id="MobiDB-lite"/>
    </source>
</evidence>
<dbReference type="AlphaFoldDB" id="A0A836GM14"/>
<keyword evidence="6" id="KW-0539">Nucleus</keyword>
<comment type="catalytic activity">
    <reaction evidence="8">
        <text>a 5'-end triphospho-ribonucleoside in mRNA + H2O = a 5'-end diphospho-ribonucleoside in mRNA + phosphate + H(+)</text>
        <dbReference type="Rhea" id="RHEA:67004"/>
        <dbReference type="Rhea" id="RHEA-COMP:17164"/>
        <dbReference type="Rhea" id="RHEA-COMP:17165"/>
        <dbReference type="ChEBI" id="CHEBI:15377"/>
        <dbReference type="ChEBI" id="CHEBI:15378"/>
        <dbReference type="ChEBI" id="CHEBI:43474"/>
        <dbReference type="ChEBI" id="CHEBI:167616"/>
        <dbReference type="ChEBI" id="CHEBI:167618"/>
        <dbReference type="EC" id="3.6.1.74"/>
    </reaction>
    <physiologicalReaction direction="left-to-right" evidence="8">
        <dbReference type="Rhea" id="RHEA:67005"/>
    </physiologicalReaction>
</comment>
<comment type="subcellular location">
    <subcellularLocation>
        <location evidence="2">Nucleus</location>
    </subcellularLocation>
</comment>
<proteinExistence type="inferred from homology"/>
<dbReference type="Proteomes" id="UP000674179">
    <property type="component" value="Chromosome 25"/>
</dbReference>
<feature type="domain" description="mRNA triphosphatase Cet1-like" evidence="10">
    <location>
        <begin position="178"/>
        <end position="262"/>
    </location>
</feature>
<keyword evidence="12" id="KW-1185">Reference proteome</keyword>
<dbReference type="PANTHER" id="PTHR28118">
    <property type="entry name" value="POLYNUCLEOTIDE 5'-TRIPHOSPHATASE-RELATED"/>
    <property type="match status" value="1"/>
</dbReference>
<dbReference type="PANTHER" id="PTHR28118:SF1">
    <property type="entry name" value="POLYNUCLEOTIDE 5'-TRIPHOSPHATASE CTL1-RELATED"/>
    <property type="match status" value="1"/>
</dbReference>
<evidence type="ECO:0000256" key="2">
    <source>
        <dbReference type="ARBA" id="ARBA00004123"/>
    </source>
</evidence>
<evidence type="ECO:0000256" key="8">
    <source>
        <dbReference type="ARBA" id="ARBA00047740"/>
    </source>
</evidence>
<dbReference type="InterPro" id="IPR037009">
    <property type="entry name" value="mRNA_triPase_Cet1_sf"/>
</dbReference>
<dbReference type="GO" id="GO:0005634">
    <property type="term" value="C:nucleus"/>
    <property type="evidence" value="ECO:0007669"/>
    <property type="project" value="UniProtKB-SubCell"/>
</dbReference>
<evidence type="ECO:0000256" key="7">
    <source>
        <dbReference type="ARBA" id="ARBA00035028"/>
    </source>
</evidence>
<accession>A0A836GM14</accession>
<dbReference type="GO" id="GO:0004651">
    <property type="term" value="F:polynucleotide 5'-phosphatase activity"/>
    <property type="evidence" value="ECO:0007669"/>
    <property type="project" value="InterPro"/>
</dbReference>
<dbReference type="Pfam" id="PF02940">
    <property type="entry name" value="mRNA_triPase"/>
    <property type="match status" value="1"/>
</dbReference>
<reference evidence="11 12" key="1">
    <citation type="submission" date="2021-02" db="EMBL/GenBank/DDBJ databases">
        <title>Leishmania (Mundinia) enrietti genome sequencing and assembly.</title>
        <authorList>
            <person name="Almutairi H."/>
            <person name="Gatherer D."/>
        </authorList>
    </citation>
    <scope>NUCLEOTIDE SEQUENCE [LARGE SCALE GENOMIC DNA]</scope>
    <source>
        <strain evidence="11">CUR178</strain>
    </source>
</reference>
<evidence type="ECO:0000256" key="1">
    <source>
        <dbReference type="ARBA" id="ARBA00001946"/>
    </source>
</evidence>
<dbReference type="CDD" id="cd07470">
    <property type="entry name" value="CYTH-like_mRNA_RTPase"/>
    <property type="match status" value="1"/>
</dbReference>
<evidence type="ECO:0000256" key="4">
    <source>
        <dbReference type="ARBA" id="ARBA00022664"/>
    </source>
</evidence>
<dbReference type="EC" id="3.6.1.74" evidence="7"/>
<protein>
    <recommendedName>
        <fullName evidence="7">mRNA 5'-phosphatase</fullName>
        <ecNumber evidence="7">3.6.1.74</ecNumber>
    </recommendedName>
</protein>
<dbReference type="GeneID" id="94172524"/>
<keyword evidence="5" id="KW-0378">Hydrolase</keyword>
<comment type="caution">
    <text evidence="11">The sequence shown here is derived from an EMBL/GenBank/DDBJ whole genome shotgun (WGS) entry which is preliminary data.</text>
</comment>
<sequence>MSAPRTPPPQEAGDAQASATAAVAALAPEAGPAATAMSTAETASRYLCHGEATSHRQPLMEVAALLLARLKPFLSESHIEVEARLCCLSVLQKSARENTLGGPEGATATTIRPDDTPRIIEGGCRHIQIGVSAKDFARMKAYVEERKAKALPLQQAVTEDVNTQSGRYTYAIAEDGLESFIGCIEKRRLCNVEVLVPGCPYDIRVSLSTEVPKGVTGAPAVKPKGYVRRKRRWTATDETFEYAFTRVGSDDDQRSVFEVEVEGVLANSQAGVTEAWLAELLSRLLALAQLKGNTGLPQRPPIGGHQRKRSR</sequence>
<evidence type="ECO:0000313" key="12">
    <source>
        <dbReference type="Proteomes" id="UP000674179"/>
    </source>
</evidence>
<dbReference type="InterPro" id="IPR033469">
    <property type="entry name" value="CYTH-like_dom_sf"/>
</dbReference>
<keyword evidence="4" id="KW-0507">mRNA processing</keyword>
<name>A0A836GM14_LEIEN</name>
<evidence type="ECO:0000256" key="6">
    <source>
        <dbReference type="ARBA" id="ARBA00023242"/>
    </source>
</evidence>
<dbReference type="GO" id="GO:0006397">
    <property type="term" value="P:mRNA processing"/>
    <property type="evidence" value="ECO:0007669"/>
    <property type="project" value="UniProtKB-KW"/>
</dbReference>
<evidence type="ECO:0000256" key="5">
    <source>
        <dbReference type="ARBA" id="ARBA00022801"/>
    </source>
</evidence>
<dbReference type="KEGG" id="lenr:94172524"/>
<comment type="cofactor">
    <cofactor evidence="1">
        <name>Mg(2+)</name>
        <dbReference type="ChEBI" id="CHEBI:18420"/>
    </cofactor>
</comment>
<evidence type="ECO:0000313" key="11">
    <source>
        <dbReference type="EMBL" id="KAG5477616.1"/>
    </source>
</evidence>
<dbReference type="InterPro" id="IPR040343">
    <property type="entry name" value="Cet1/Ctl1"/>
</dbReference>
<gene>
    <name evidence="11" type="ORF">CUR178_05322</name>
</gene>
<dbReference type="RefSeq" id="XP_067692556.1">
    <property type="nucleotide sequence ID" value="XM_067837014.1"/>
</dbReference>
<feature type="compositionally biased region" description="Pro residues" evidence="9">
    <location>
        <begin position="1"/>
        <end position="10"/>
    </location>
</feature>
<comment type="similarity">
    <text evidence="3">Belongs to the fungal TPase family.</text>
</comment>
<evidence type="ECO:0000256" key="3">
    <source>
        <dbReference type="ARBA" id="ARBA00006345"/>
    </source>
</evidence>
<evidence type="ECO:0000259" key="10">
    <source>
        <dbReference type="Pfam" id="PF02940"/>
    </source>
</evidence>
<dbReference type="GO" id="GO:0140818">
    <property type="term" value="F:mRNA 5'-triphosphate monophosphatase activity"/>
    <property type="evidence" value="ECO:0007669"/>
    <property type="project" value="UniProtKB-EC"/>
</dbReference>
<dbReference type="OrthoDB" id="272147at2759"/>
<feature type="region of interest" description="Disordered" evidence="9">
    <location>
        <begin position="1"/>
        <end position="21"/>
    </location>
</feature>